<dbReference type="AlphaFoldDB" id="A0A150WE55"/>
<evidence type="ECO:0000313" key="3">
    <source>
        <dbReference type="Proteomes" id="UP000075391"/>
    </source>
</evidence>
<dbReference type="RefSeq" id="WP_063244456.1">
    <property type="nucleotide sequence ID" value="NZ_LUKF01000017.1"/>
</dbReference>
<organism evidence="2 3">
    <name type="scientific">Bdellovibrio bacteriovorus</name>
    <dbReference type="NCBI Taxonomy" id="959"/>
    <lineage>
        <taxon>Bacteria</taxon>
        <taxon>Pseudomonadati</taxon>
        <taxon>Bdellovibrionota</taxon>
        <taxon>Bdellovibrionia</taxon>
        <taxon>Bdellovibrionales</taxon>
        <taxon>Pseudobdellovibrionaceae</taxon>
        <taxon>Bdellovibrio</taxon>
    </lineage>
</organism>
<comment type="caution">
    <text evidence="2">The sequence shown here is derived from an EMBL/GenBank/DDBJ whole genome shotgun (WGS) entry which is preliminary data.</text>
</comment>
<proteinExistence type="predicted"/>
<gene>
    <name evidence="2" type="ORF">AZI85_08960</name>
</gene>
<dbReference type="Proteomes" id="UP000075391">
    <property type="component" value="Unassembled WGS sequence"/>
</dbReference>
<dbReference type="Gene3D" id="1.10.10.1100">
    <property type="entry name" value="BFD-like [2Fe-2S]-binding domain"/>
    <property type="match status" value="1"/>
</dbReference>
<dbReference type="OrthoDB" id="5293188at2"/>
<sequence>MKIKVELEGRDLIEVDCEGENLQKPGAIKKVSILGCSEFMGMMQQMRRHFGNDLSKWPVPEGHDHSSLLLKEMILKLRGEWNFPYDEEELCHCRSVPAHTVDQTIVAGAHSPEVVTRQTSASSNCGTCRPNVQKIIDYRLGKKTA</sequence>
<dbReference type="InterPro" id="IPR041854">
    <property type="entry name" value="BFD-like_2Fe2S-bd_dom_sf"/>
</dbReference>
<dbReference type="EMBL" id="LUKF01000017">
    <property type="protein sequence ID" value="KYG61078.1"/>
    <property type="molecule type" value="Genomic_DNA"/>
</dbReference>
<feature type="domain" description="BFD-like [2Fe-2S]-binding" evidence="1">
    <location>
        <begin position="91"/>
        <end position="137"/>
    </location>
</feature>
<reference evidence="2 3" key="1">
    <citation type="submission" date="2016-03" db="EMBL/GenBank/DDBJ databases">
        <authorList>
            <person name="Ploux O."/>
        </authorList>
    </citation>
    <scope>NUCLEOTIDE SEQUENCE [LARGE SCALE GENOMIC DNA]</scope>
    <source>
        <strain evidence="2 3">BER2</strain>
    </source>
</reference>
<protein>
    <submittedName>
        <fullName evidence="2">Nitrite reductase</fullName>
    </submittedName>
</protein>
<accession>A0A150WE55</accession>
<dbReference type="Pfam" id="PF04324">
    <property type="entry name" value="Fer2_BFD"/>
    <property type="match status" value="1"/>
</dbReference>
<evidence type="ECO:0000313" key="2">
    <source>
        <dbReference type="EMBL" id="KYG61078.1"/>
    </source>
</evidence>
<evidence type="ECO:0000259" key="1">
    <source>
        <dbReference type="Pfam" id="PF04324"/>
    </source>
</evidence>
<name>A0A150WE55_BDEBC</name>
<dbReference type="InterPro" id="IPR007419">
    <property type="entry name" value="BFD-like_2Fe2S-bd_dom"/>
</dbReference>